<dbReference type="EMBL" id="RBZU01000002">
    <property type="protein sequence ID" value="RKP57574.1"/>
    <property type="molecule type" value="Genomic_DNA"/>
</dbReference>
<name>A0A494YC75_9BURK</name>
<dbReference type="InterPro" id="IPR018062">
    <property type="entry name" value="HTH_AraC-typ_CS"/>
</dbReference>
<dbReference type="GO" id="GO:0043565">
    <property type="term" value="F:sequence-specific DNA binding"/>
    <property type="evidence" value="ECO:0007669"/>
    <property type="project" value="InterPro"/>
</dbReference>
<evidence type="ECO:0000313" key="6">
    <source>
        <dbReference type="EMBL" id="RKP57574.1"/>
    </source>
</evidence>
<dbReference type="PROSITE" id="PS00041">
    <property type="entry name" value="HTH_ARAC_FAMILY_1"/>
    <property type="match status" value="1"/>
</dbReference>
<dbReference type="AlphaFoldDB" id="A0A494YC75"/>
<keyword evidence="2" id="KW-0805">Transcription regulation</keyword>
<evidence type="ECO:0000259" key="5">
    <source>
        <dbReference type="PROSITE" id="PS01124"/>
    </source>
</evidence>
<dbReference type="InterPro" id="IPR014710">
    <property type="entry name" value="RmlC-like_jellyroll"/>
</dbReference>
<dbReference type="InterPro" id="IPR018060">
    <property type="entry name" value="HTH_AraC"/>
</dbReference>
<dbReference type="Gene3D" id="1.10.10.60">
    <property type="entry name" value="Homeodomain-like"/>
    <property type="match status" value="2"/>
</dbReference>
<keyword evidence="1" id="KW-0678">Repressor</keyword>
<feature type="domain" description="HTH araC/xylS-type" evidence="5">
    <location>
        <begin position="159"/>
        <end position="259"/>
    </location>
</feature>
<gene>
    <name evidence="6" type="ORF">D7S86_06355</name>
</gene>
<keyword evidence="4" id="KW-0804">Transcription</keyword>
<dbReference type="PRINTS" id="PR00032">
    <property type="entry name" value="HTHARAC"/>
</dbReference>
<organism evidence="6 7">
    <name type="scientific">Pararobbsia silviterrae</name>
    <dbReference type="NCBI Taxonomy" id="1792498"/>
    <lineage>
        <taxon>Bacteria</taxon>
        <taxon>Pseudomonadati</taxon>
        <taxon>Pseudomonadota</taxon>
        <taxon>Betaproteobacteria</taxon>
        <taxon>Burkholderiales</taxon>
        <taxon>Burkholderiaceae</taxon>
        <taxon>Pararobbsia</taxon>
    </lineage>
</organism>
<accession>A0A494YC75</accession>
<dbReference type="SUPFAM" id="SSF46689">
    <property type="entry name" value="Homeodomain-like"/>
    <property type="match status" value="1"/>
</dbReference>
<dbReference type="InterPro" id="IPR009057">
    <property type="entry name" value="Homeodomain-like_sf"/>
</dbReference>
<dbReference type="Gene3D" id="2.60.120.10">
    <property type="entry name" value="Jelly Rolls"/>
    <property type="match status" value="1"/>
</dbReference>
<dbReference type="InterPro" id="IPR011051">
    <property type="entry name" value="RmlC_Cupin_sf"/>
</dbReference>
<sequence>MSDIWQQLSGTQYRRLSRPIIASAYDYRDGDSESWHSHQQPQFVFSTFGVLRVITPAGAWTLGPHRGLWLPSRVGHELQAIGDTTVYSVYFEPEMSPWRGGDCRVLVISALLRELVTTMVEERRSDSVLKTELITPLLIEEMRGARESFEGSLPLPTDRRLRQICEGLLAAPSNTDSLDEWGERVGASERTLGRLFKTETGLTFGQWRQQLRIVESVSRLARGLAVATIATELGYRNSSAFITMFKRAMGETPQRYLKS</sequence>
<evidence type="ECO:0000256" key="3">
    <source>
        <dbReference type="ARBA" id="ARBA00023125"/>
    </source>
</evidence>
<dbReference type="GO" id="GO:0003700">
    <property type="term" value="F:DNA-binding transcription factor activity"/>
    <property type="evidence" value="ECO:0007669"/>
    <property type="project" value="InterPro"/>
</dbReference>
<dbReference type="Pfam" id="PF12833">
    <property type="entry name" value="HTH_18"/>
    <property type="match status" value="1"/>
</dbReference>
<dbReference type="SUPFAM" id="SSF51182">
    <property type="entry name" value="RmlC-like cupins"/>
    <property type="match status" value="1"/>
</dbReference>
<dbReference type="FunFam" id="1.10.10.60:FF:000132">
    <property type="entry name" value="AraC family transcriptional regulator"/>
    <property type="match status" value="1"/>
</dbReference>
<keyword evidence="3" id="KW-0238">DNA-binding</keyword>
<reference evidence="6 7" key="1">
    <citation type="submission" date="2018-10" db="EMBL/GenBank/DDBJ databases">
        <title>Robbsia sp. DHC34, isolated from soil.</title>
        <authorList>
            <person name="Gao Z.-H."/>
            <person name="Qiu L.-H."/>
        </authorList>
    </citation>
    <scope>NUCLEOTIDE SEQUENCE [LARGE SCALE GENOMIC DNA]</scope>
    <source>
        <strain evidence="6 7">DHC34</strain>
    </source>
</reference>
<evidence type="ECO:0000256" key="4">
    <source>
        <dbReference type="ARBA" id="ARBA00023163"/>
    </source>
</evidence>
<proteinExistence type="predicted"/>
<protein>
    <submittedName>
        <fullName evidence="6">AraC family transcriptional regulator</fullName>
    </submittedName>
</protein>
<evidence type="ECO:0000256" key="1">
    <source>
        <dbReference type="ARBA" id="ARBA00022491"/>
    </source>
</evidence>
<dbReference type="PANTHER" id="PTHR11019">
    <property type="entry name" value="HTH-TYPE TRANSCRIPTIONAL REGULATOR NIMR"/>
    <property type="match status" value="1"/>
</dbReference>
<evidence type="ECO:0000313" key="7">
    <source>
        <dbReference type="Proteomes" id="UP000270342"/>
    </source>
</evidence>
<dbReference type="Proteomes" id="UP000270342">
    <property type="component" value="Unassembled WGS sequence"/>
</dbReference>
<dbReference type="OrthoDB" id="9804543at2"/>
<keyword evidence="7" id="KW-1185">Reference proteome</keyword>
<dbReference type="CDD" id="cd06124">
    <property type="entry name" value="cupin_NimR-like_N"/>
    <property type="match status" value="1"/>
</dbReference>
<comment type="caution">
    <text evidence="6">The sequence shown here is derived from an EMBL/GenBank/DDBJ whole genome shotgun (WGS) entry which is preliminary data.</text>
</comment>
<dbReference type="PROSITE" id="PS01124">
    <property type="entry name" value="HTH_ARAC_FAMILY_2"/>
    <property type="match status" value="1"/>
</dbReference>
<evidence type="ECO:0000256" key="2">
    <source>
        <dbReference type="ARBA" id="ARBA00023015"/>
    </source>
</evidence>
<dbReference type="InterPro" id="IPR020449">
    <property type="entry name" value="Tscrpt_reg_AraC-type_HTH"/>
</dbReference>
<dbReference type="SMART" id="SM00342">
    <property type="entry name" value="HTH_ARAC"/>
    <property type="match status" value="1"/>
</dbReference>
<dbReference type="PANTHER" id="PTHR11019:SF159">
    <property type="entry name" value="TRANSCRIPTIONAL REGULATOR-RELATED"/>
    <property type="match status" value="1"/>
</dbReference>